<dbReference type="InterPro" id="IPR014284">
    <property type="entry name" value="RNA_pol_sigma-70_dom"/>
</dbReference>
<evidence type="ECO:0000256" key="2">
    <source>
        <dbReference type="ARBA" id="ARBA00023015"/>
    </source>
</evidence>
<sequence length="179" mass="19947">MTQETPDNVLVERARAGDGDSFTELCWRYYPAMVAIAQAIVGDRHLAEDAAQQALAKAALNLSGLRKAGHFGSWLAAICRHAAYDVARTNRRLADRQETTVEAVEIQADDAGPAVRRALEQLEPQAREVVYLRFYDGLSYERIGEVLGISEQAINGRLRRAKKELAKHLRREGFGEVQL</sequence>
<name>A0AAW6TW24_9BACT</name>
<reference evidence="7" key="1">
    <citation type="submission" date="2023-05" db="EMBL/GenBank/DDBJ databases">
        <title>Anaerotaeda fermentans gen. nov., sp. nov., a novel anaerobic planctomycete of the new family within the order Sedimentisphaerales isolated from Taman Peninsula, Russia.</title>
        <authorList>
            <person name="Khomyakova M.A."/>
            <person name="Merkel A.Y."/>
            <person name="Slobodkin A.I."/>
        </authorList>
    </citation>
    <scope>NUCLEOTIDE SEQUENCE</scope>
    <source>
        <strain evidence="7">M17dextr</strain>
    </source>
</reference>
<dbReference type="CDD" id="cd06171">
    <property type="entry name" value="Sigma70_r4"/>
    <property type="match status" value="1"/>
</dbReference>
<dbReference type="Gene3D" id="1.10.1740.10">
    <property type="match status" value="1"/>
</dbReference>
<evidence type="ECO:0000313" key="8">
    <source>
        <dbReference type="Proteomes" id="UP001431776"/>
    </source>
</evidence>
<dbReference type="RefSeq" id="WP_349243101.1">
    <property type="nucleotide sequence ID" value="NZ_JASCXX010000001.1"/>
</dbReference>
<dbReference type="InterPro" id="IPR013324">
    <property type="entry name" value="RNA_pol_sigma_r3/r4-like"/>
</dbReference>
<keyword evidence="2" id="KW-0805">Transcription regulation</keyword>
<dbReference type="InterPro" id="IPR007627">
    <property type="entry name" value="RNA_pol_sigma70_r2"/>
</dbReference>
<dbReference type="GO" id="GO:0016987">
    <property type="term" value="F:sigma factor activity"/>
    <property type="evidence" value="ECO:0007669"/>
    <property type="project" value="UniProtKB-KW"/>
</dbReference>
<dbReference type="Pfam" id="PF08281">
    <property type="entry name" value="Sigma70_r4_2"/>
    <property type="match status" value="1"/>
</dbReference>
<evidence type="ECO:0000313" key="7">
    <source>
        <dbReference type="EMBL" id="MDI6447691.1"/>
    </source>
</evidence>
<gene>
    <name evidence="7" type="ORF">QJ522_01450</name>
</gene>
<comment type="caution">
    <text evidence="7">The sequence shown here is derived from an EMBL/GenBank/DDBJ whole genome shotgun (WGS) entry which is preliminary data.</text>
</comment>
<dbReference type="SUPFAM" id="SSF88659">
    <property type="entry name" value="Sigma3 and sigma4 domains of RNA polymerase sigma factors"/>
    <property type="match status" value="1"/>
</dbReference>
<dbReference type="Pfam" id="PF04542">
    <property type="entry name" value="Sigma70_r2"/>
    <property type="match status" value="1"/>
</dbReference>
<dbReference type="EMBL" id="JASCXX010000001">
    <property type="protein sequence ID" value="MDI6447691.1"/>
    <property type="molecule type" value="Genomic_DNA"/>
</dbReference>
<dbReference type="InterPro" id="IPR039425">
    <property type="entry name" value="RNA_pol_sigma-70-like"/>
</dbReference>
<comment type="similarity">
    <text evidence="1">Belongs to the sigma-70 factor family. ECF subfamily.</text>
</comment>
<dbReference type="PANTHER" id="PTHR43133">
    <property type="entry name" value="RNA POLYMERASE ECF-TYPE SIGMA FACTO"/>
    <property type="match status" value="1"/>
</dbReference>
<dbReference type="InterPro" id="IPR036388">
    <property type="entry name" value="WH-like_DNA-bd_sf"/>
</dbReference>
<keyword evidence="8" id="KW-1185">Reference proteome</keyword>
<dbReference type="PANTHER" id="PTHR43133:SF51">
    <property type="entry name" value="RNA POLYMERASE SIGMA FACTOR"/>
    <property type="match status" value="1"/>
</dbReference>
<dbReference type="SUPFAM" id="SSF88946">
    <property type="entry name" value="Sigma2 domain of RNA polymerase sigma factors"/>
    <property type="match status" value="1"/>
</dbReference>
<evidence type="ECO:0000256" key="4">
    <source>
        <dbReference type="ARBA" id="ARBA00023163"/>
    </source>
</evidence>
<feature type="domain" description="RNA polymerase sigma-70 region 2" evidence="5">
    <location>
        <begin position="28"/>
        <end position="92"/>
    </location>
</feature>
<proteinExistence type="inferred from homology"/>
<dbReference type="GO" id="GO:0006352">
    <property type="term" value="P:DNA-templated transcription initiation"/>
    <property type="evidence" value="ECO:0007669"/>
    <property type="project" value="InterPro"/>
</dbReference>
<dbReference type="InterPro" id="IPR013325">
    <property type="entry name" value="RNA_pol_sigma_r2"/>
</dbReference>
<protein>
    <submittedName>
        <fullName evidence="7">Sigma-70 family RNA polymerase sigma factor</fullName>
    </submittedName>
</protein>
<dbReference type="AlphaFoldDB" id="A0AAW6TW24"/>
<dbReference type="Proteomes" id="UP001431776">
    <property type="component" value="Unassembled WGS sequence"/>
</dbReference>
<keyword evidence="3" id="KW-0731">Sigma factor</keyword>
<dbReference type="GO" id="GO:0003677">
    <property type="term" value="F:DNA binding"/>
    <property type="evidence" value="ECO:0007669"/>
    <property type="project" value="InterPro"/>
</dbReference>
<keyword evidence="4" id="KW-0804">Transcription</keyword>
<feature type="domain" description="RNA polymerase sigma factor 70 region 4 type 2" evidence="6">
    <location>
        <begin position="114"/>
        <end position="165"/>
    </location>
</feature>
<dbReference type="InterPro" id="IPR013249">
    <property type="entry name" value="RNA_pol_sigma70_r4_t2"/>
</dbReference>
<evidence type="ECO:0000259" key="6">
    <source>
        <dbReference type="Pfam" id="PF08281"/>
    </source>
</evidence>
<evidence type="ECO:0000259" key="5">
    <source>
        <dbReference type="Pfam" id="PF04542"/>
    </source>
</evidence>
<organism evidence="7 8">
    <name type="scientific">Anaerobaca lacustris</name>
    <dbReference type="NCBI Taxonomy" id="3044600"/>
    <lineage>
        <taxon>Bacteria</taxon>
        <taxon>Pseudomonadati</taxon>
        <taxon>Planctomycetota</taxon>
        <taxon>Phycisphaerae</taxon>
        <taxon>Sedimentisphaerales</taxon>
        <taxon>Anaerobacaceae</taxon>
        <taxon>Anaerobaca</taxon>
    </lineage>
</organism>
<evidence type="ECO:0000256" key="3">
    <source>
        <dbReference type="ARBA" id="ARBA00023082"/>
    </source>
</evidence>
<evidence type="ECO:0000256" key="1">
    <source>
        <dbReference type="ARBA" id="ARBA00010641"/>
    </source>
</evidence>
<dbReference type="Gene3D" id="1.10.10.10">
    <property type="entry name" value="Winged helix-like DNA-binding domain superfamily/Winged helix DNA-binding domain"/>
    <property type="match status" value="1"/>
</dbReference>
<accession>A0AAW6TW24</accession>
<dbReference type="NCBIfam" id="TIGR02937">
    <property type="entry name" value="sigma70-ECF"/>
    <property type="match status" value="1"/>
</dbReference>